<feature type="region of interest" description="Disordered" evidence="1">
    <location>
        <begin position="65"/>
        <end position="91"/>
    </location>
</feature>
<dbReference type="GeneID" id="87875356"/>
<dbReference type="Proteomes" id="UP001285908">
    <property type="component" value="Unassembled WGS sequence"/>
</dbReference>
<feature type="transmembrane region" description="Helical" evidence="2">
    <location>
        <begin position="29"/>
        <end position="49"/>
    </location>
</feature>
<dbReference type="AlphaFoldDB" id="A0AAJ0IH08"/>
<accession>A0AAJ0IH08</accession>
<keyword evidence="2" id="KW-0472">Membrane</keyword>
<gene>
    <name evidence="3" type="ORF">B0T23DRAFT_38817</name>
</gene>
<dbReference type="EMBL" id="JAULSX010000001">
    <property type="protein sequence ID" value="KAK3500250.1"/>
    <property type="molecule type" value="Genomic_DNA"/>
</dbReference>
<organism evidence="3 4">
    <name type="scientific">Neurospora hispaniola</name>
    <dbReference type="NCBI Taxonomy" id="588809"/>
    <lineage>
        <taxon>Eukaryota</taxon>
        <taxon>Fungi</taxon>
        <taxon>Dikarya</taxon>
        <taxon>Ascomycota</taxon>
        <taxon>Pezizomycotina</taxon>
        <taxon>Sordariomycetes</taxon>
        <taxon>Sordariomycetidae</taxon>
        <taxon>Sordariales</taxon>
        <taxon>Sordariaceae</taxon>
        <taxon>Neurospora</taxon>
    </lineage>
</organism>
<keyword evidence="4" id="KW-1185">Reference proteome</keyword>
<evidence type="ECO:0000313" key="4">
    <source>
        <dbReference type="Proteomes" id="UP001285908"/>
    </source>
</evidence>
<protein>
    <submittedName>
        <fullName evidence="3">Uncharacterized protein</fullName>
    </submittedName>
</protein>
<sequence>MLARFWVSCYGLLAPLWIGRLGTRGSSRCIIIIIIVVVLFLFFMIIIMYHRYGMVYHNTCNRHTDTHTHKQTNRQTDRQTDKWNIEQIRTT</sequence>
<proteinExistence type="predicted"/>
<name>A0AAJ0IH08_9PEZI</name>
<dbReference type="RefSeq" id="XP_062697883.1">
    <property type="nucleotide sequence ID" value="XM_062837734.1"/>
</dbReference>
<keyword evidence="2" id="KW-0812">Transmembrane</keyword>
<feature type="compositionally biased region" description="Basic and acidic residues" evidence="1">
    <location>
        <begin position="75"/>
        <end position="84"/>
    </location>
</feature>
<evidence type="ECO:0000313" key="3">
    <source>
        <dbReference type="EMBL" id="KAK3500250.1"/>
    </source>
</evidence>
<reference evidence="3 4" key="1">
    <citation type="journal article" date="2023" name="Mol. Phylogenet. Evol.">
        <title>Genome-scale phylogeny and comparative genomics of the fungal order Sordariales.</title>
        <authorList>
            <person name="Hensen N."/>
            <person name="Bonometti L."/>
            <person name="Westerberg I."/>
            <person name="Brannstrom I.O."/>
            <person name="Guillou S."/>
            <person name="Cros-Aarteil S."/>
            <person name="Calhoun S."/>
            <person name="Haridas S."/>
            <person name="Kuo A."/>
            <person name="Mondo S."/>
            <person name="Pangilinan J."/>
            <person name="Riley R."/>
            <person name="LaButti K."/>
            <person name="Andreopoulos B."/>
            <person name="Lipzen A."/>
            <person name="Chen C."/>
            <person name="Yan M."/>
            <person name="Daum C."/>
            <person name="Ng V."/>
            <person name="Clum A."/>
            <person name="Steindorff A."/>
            <person name="Ohm R.A."/>
            <person name="Martin F."/>
            <person name="Silar P."/>
            <person name="Natvig D.O."/>
            <person name="Lalanne C."/>
            <person name="Gautier V."/>
            <person name="Ament-Velasquez S.L."/>
            <person name="Kruys A."/>
            <person name="Hutchinson M.I."/>
            <person name="Powell A.J."/>
            <person name="Barry K."/>
            <person name="Miller A.N."/>
            <person name="Grigoriev I.V."/>
            <person name="Debuchy R."/>
            <person name="Gladieux P."/>
            <person name="Hiltunen Thoren M."/>
            <person name="Johannesson H."/>
        </authorList>
    </citation>
    <scope>NUCLEOTIDE SEQUENCE [LARGE SCALE GENOMIC DNA]</scope>
    <source>
        <strain evidence="3 4">FGSC 10403</strain>
    </source>
</reference>
<evidence type="ECO:0000256" key="1">
    <source>
        <dbReference type="SAM" id="MobiDB-lite"/>
    </source>
</evidence>
<keyword evidence="2" id="KW-1133">Transmembrane helix</keyword>
<comment type="caution">
    <text evidence="3">The sequence shown here is derived from an EMBL/GenBank/DDBJ whole genome shotgun (WGS) entry which is preliminary data.</text>
</comment>
<evidence type="ECO:0000256" key="2">
    <source>
        <dbReference type="SAM" id="Phobius"/>
    </source>
</evidence>